<dbReference type="Proteomes" id="UP000683246">
    <property type="component" value="Chromosome"/>
</dbReference>
<organism evidence="2 3">
    <name type="scientific">Vallitalea pronyensis</name>
    <dbReference type="NCBI Taxonomy" id="1348613"/>
    <lineage>
        <taxon>Bacteria</taxon>
        <taxon>Bacillati</taxon>
        <taxon>Bacillota</taxon>
        <taxon>Clostridia</taxon>
        <taxon>Lachnospirales</taxon>
        <taxon>Vallitaleaceae</taxon>
        <taxon>Vallitalea</taxon>
    </lineage>
</organism>
<gene>
    <name evidence="2" type="ORF">HZI73_06210</name>
</gene>
<dbReference type="AlphaFoldDB" id="A0A8J8MHV0"/>
<evidence type="ECO:0000313" key="2">
    <source>
        <dbReference type="EMBL" id="QUI21920.1"/>
    </source>
</evidence>
<reference evidence="2" key="1">
    <citation type="submission" date="2020-07" db="EMBL/GenBank/DDBJ databases">
        <title>Vallitalea pronyensis genome.</title>
        <authorList>
            <person name="Postec A."/>
        </authorList>
    </citation>
    <scope>NUCLEOTIDE SEQUENCE</scope>
    <source>
        <strain evidence="2">FatNI3</strain>
    </source>
</reference>
<sequence length="52" mass="6453">MLDNKDKRQKDNKYKQGHHQEQHHEWDKKSHHPDTDMDYDEFAKELSPDDFE</sequence>
<protein>
    <submittedName>
        <fullName evidence="2">Uncharacterized protein</fullName>
    </submittedName>
</protein>
<dbReference type="RefSeq" id="WP_212697392.1">
    <property type="nucleotide sequence ID" value="NZ_CP058649.1"/>
</dbReference>
<proteinExistence type="predicted"/>
<name>A0A8J8MHV0_9FIRM</name>
<feature type="region of interest" description="Disordered" evidence="1">
    <location>
        <begin position="1"/>
        <end position="52"/>
    </location>
</feature>
<dbReference type="EMBL" id="CP058649">
    <property type="protein sequence ID" value="QUI21920.1"/>
    <property type="molecule type" value="Genomic_DNA"/>
</dbReference>
<accession>A0A8J8MHV0</accession>
<evidence type="ECO:0000256" key="1">
    <source>
        <dbReference type="SAM" id="MobiDB-lite"/>
    </source>
</evidence>
<keyword evidence="3" id="KW-1185">Reference proteome</keyword>
<dbReference type="KEGG" id="vpy:HZI73_06210"/>
<evidence type="ECO:0000313" key="3">
    <source>
        <dbReference type="Proteomes" id="UP000683246"/>
    </source>
</evidence>